<sequence length="233" mass="26877">MPTFCSSLIVEQHVDGFQQETSLWQDRELAVFGYSYQHEGQALDALVFKVRRNPKDLLTHLRRIYFCYEKCLSAQLYAALLDLLIVLQGRGQAISRRMIEASRTQLNSRQLQLLNQSAGHELLGNTYSLFSNGYIGYSELVESKEQTETQHDFLTLANDFIEYSQLEQAMDVLETGISLHPDRQDFQHALLELYKSTGNRERFQTHRQTFSDSGILLADEWLDLAHFFEGQAS</sequence>
<keyword evidence="2" id="KW-1185">Reference proteome</keyword>
<dbReference type="EMBL" id="CP014476">
    <property type="protein sequence ID" value="AMK79036.1"/>
    <property type="molecule type" value="Genomic_DNA"/>
</dbReference>
<accession>A0A140E6L2</accession>
<organism evidence="1 2">
    <name type="scientific">Methylomonas denitrificans</name>
    <dbReference type="NCBI Taxonomy" id="1538553"/>
    <lineage>
        <taxon>Bacteria</taxon>
        <taxon>Pseudomonadati</taxon>
        <taxon>Pseudomonadota</taxon>
        <taxon>Gammaproteobacteria</taxon>
        <taxon>Methylococcales</taxon>
        <taxon>Methylococcaceae</taxon>
        <taxon>Methylomonas</taxon>
    </lineage>
</organism>
<dbReference type="AlphaFoldDB" id="A0A140E6L2"/>
<reference evidence="1 2" key="1">
    <citation type="journal article" date="2015" name="Environ. Microbiol.">
        <title>Methane oxidation coupled to nitrate reduction under hypoxia by the Gammaproteobacterium Methylomonas denitrificans, sp. nov. type strain FJG1.</title>
        <authorList>
            <person name="Kits K.D."/>
            <person name="Klotz M.G."/>
            <person name="Stein L.Y."/>
        </authorList>
    </citation>
    <scope>NUCLEOTIDE SEQUENCE [LARGE SCALE GENOMIC DNA]</scope>
    <source>
        <strain evidence="1 2">FJG1</strain>
    </source>
</reference>
<dbReference type="STRING" id="1538553.JT25_021550"/>
<protein>
    <recommendedName>
        <fullName evidence="3">Tetratricopeptide repeat protein</fullName>
    </recommendedName>
</protein>
<gene>
    <name evidence="1" type="ORF">JT25_021550</name>
</gene>
<dbReference type="KEGG" id="mdn:JT25_021550"/>
<dbReference type="RefSeq" id="WP_036278633.1">
    <property type="nucleotide sequence ID" value="NZ_CP014476.1"/>
</dbReference>
<evidence type="ECO:0008006" key="3">
    <source>
        <dbReference type="Google" id="ProtNLM"/>
    </source>
</evidence>
<dbReference type="OrthoDB" id="9181290at2"/>
<dbReference type="Proteomes" id="UP000030512">
    <property type="component" value="Chromosome"/>
</dbReference>
<evidence type="ECO:0000313" key="1">
    <source>
        <dbReference type="EMBL" id="AMK79036.1"/>
    </source>
</evidence>
<evidence type="ECO:0000313" key="2">
    <source>
        <dbReference type="Proteomes" id="UP000030512"/>
    </source>
</evidence>
<name>A0A140E6L2_9GAMM</name>
<proteinExistence type="predicted"/>